<comment type="caution">
    <text evidence="2">The sequence shown here is derived from an EMBL/GenBank/DDBJ whole genome shotgun (WGS) entry which is preliminary data.</text>
</comment>
<organism evidence="2 3">
    <name type="scientific">Natrarchaeobius chitinivorans</name>
    <dbReference type="NCBI Taxonomy" id="1679083"/>
    <lineage>
        <taxon>Archaea</taxon>
        <taxon>Methanobacteriati</taxon>
        <taxon>Methanobacteriota</taxon>
        <taxon>Stenosarchaea group</taxon>
        <taxon>Halobacteria</taxon>
        <taxon>Halobacteriales</taxon>
        <taxon>Natrialbaceae</taxon>
        <taxon>Natrarchaeobius</taxon>
    </lineage>
</organism>
<dbReference type="PANTHER" id="PTHR30615:SF8">
    <property type="entry name" value="UPF0047 PROTEIN C4A8.02C"/>
    <property type="match status" value="1"/>
</dbReference>
<dbReference type="PANTHER" id="PTHR30615">
    <property type="entry name" value="UNCHARACTERIZED PROTEIN YJBQ-RELATED"/>
    <property type="match status" value="1"/>
</dbReference>
<keyword evidence="3" id="KW-1185">Reference proteome</keyword>
<protein>
    <submittedName>
        <fullName evidence="2">YjbQ family protein</fullName>
    </submittedName>
</protein>
<reference evidence="2 3" key="1">
    <citation type="submission" date="2018-10" db="EMBL/GenBank/DDBJ databases">
        <title>Natrarchaeobius chitinivorans gen. nov., sp. nov., and Natrarchaeobius haloalkaliphilus sp. nov., alkaliphilic, chitin-utilizing haloarchaea from hypersaline alkaline lakes.</title>
        <authorList>
            <person name="Sorokin D.Y."/>
            <person name="Elcheninov A.G."/>
            <person name="Kostrikina N.A."/>
            <person name="Bale N.J."/>
            <person name="Sinninghe Damste J.S."/>
            <person name="Khijniak T.V."/>
            <person name="Kublanov I.V."/>
            <person name="Toshchakov S.V."/>
        </authorList>
    </citation>
    <scope>NUCLEOTIDE SEQUENCE [LARGE SCALE GENOMIC DNA]</scope>
    <source>
        <strain evidence="2 3">AArcht7</strain>
    </source>
</reference>
<evidence type="ECO:0000313" key="3">
    <source>
        <dbReference type="Proteomes" id="UP000281431"/>
    </source>
</evidence>
<dbReference type="EMBL" id="REFZ01000011">
    <property type="protein sequence ID" value="RQG98971.1"/>
    <property type="molecule type" value="Genomic_DNA"/>
</dbReference>
<comment type="similarity">
    <text evidence="1">Belongs to the UPF0047 family.</text>
</comment>
<sequence length="141" mass="15993">MELDTYSFEVSTDDRAELRRITDRVEGVIDESDASDGLVFVSTPHTTVALFTNEYEKRLTQDIIDFFAAYVPPEDGYLHDRHHVATETQPNAHAHIITSMVHTPVLAVLEDGTMQLGRWEDVLFFDLDGPSTRTVRVTILE</sequence>
<name>A0A3N6MRS1_NATCH</name>
<dbReference type="Proteomes" id="UP000281431">
    <property type="component" value="Unassembled WGS sequence"/>
</dbReference>
<proteinExistence type="inferred from homology"/>
<dbReference type="SUPFAM" id="SSF111038">
    <property type="entry name" value="YjbQ-like"/>
    <property type="match status" value="1"/>
</dbReference>
<gene>
    <name evidence="2" type="ORF">EA472_15625</name>
</gene>
<dbReference type="InterPro" id="IPR035917">
    <property type="entry name" value="YjbQ-like_sf"/>
</dbReference>
<dbReference type="InterPro" id="IPR001602">
    <property type="entry name" value="UPF0047_YjbQ-like"/>
</dbReference>
<dbReference type="Pfam" id="PF01894">
    <property type="entry name" value="YjbQ"/>
    <property type="match status" value="1"/>
</dbReference>
<accession>A0A3N6MRS1</accession>
<evidence type="ECO:0000313" key="2">
    <source>
        <dbReference type="EMBL" id="RQG98971.1"/>
    </source>
</evidence>
<dbReference type="PIRSF" id="PIRSF004681">
    <property type="entry name" value="UCP004681"/>
    <property type="match status" value="1"/>
</dbReference>
<dbReference type="OrthoDB" id="6663at2157"/>
<dbReference type="Gene3D" id="2.60.120.460">
    <property type="entry name" value="YjbQ-like"/>
    <property type="match status" value="1"/>
</dbReference>
<dbReference type="AlphaFoldDB" id="A0A3N6MRS1"/>
<dbReference type="NCBIfam" id="TIGR00149">
    <property type="entry name" value="TIGR00149_YjbQ"/>
    <property type="match status" value="1"/>
</dbReference>
<evidence type="ECO:0000256" key="1">
    <source>
        <dbReference type="ARBA" id="ARBA00005534"/>
    </source>
</evidence>